<comment type="similarity">
    <text evidence="1">Belongs to the UPF0065 (bug) family.</text>
</comment>
<dbReference type="OrthoDB" id="8443386at2"/>
<dbReference type="Pfam" id="PF03401">
    <property type="entry name" value="TctC"/>
    <property type="match status" value="1"/>
</dbReference>
<dbReference type="CDD" id="cd13578">
    <property type="entry name" value="PBP2_Bug27"/>
    <property type="match status" value="1"/>
</dbReference>
<dbReference type="SUPFAM" id="SSF53850">
    <property type="entry name" value="Periplasmic binding protein-like II"/>
    <property type="match status" value="1"/>
</dbReference>
<accession>D5RNA8</accession>
<evidence type="ECO:0000313" key="2">
    <source>
        <dbReference type="EMBL" id="EFH11213.1"/>
    </source>
</evidence>
<comment type="caution">
    <text evidence="2">The sequence shown here is derived from an EMBL/GenBank/DDBJ whole genome shotgun (WGS) entry which is preliminary data.</text>
</comment>
<proteinExistence type="inferred from homology"/>
<sequence length="296" mass="30831">PQRVPTIVVPFAAGGGVDVATRAIADRAGEALGRRPVIENRGGGSTIPATQQVVRAEPDGYTILAVPTTTVINPAFRNDLPYDWQADLVPVGLIARLPFVVVTRAASPVRDMAALAEATRRAGTPLTFGSGGAGTVAHLAGEFFGLRTGIEVQHVPYRGEAPALTDTIAGNLDVMFCSLAAASGQIRAGALRALGVTTAARVASLPEVPTVAEQGFPGYDVSAWIALAVPRRTPAEVVAILNRAFNETRQDSALAARLAQLGAEPAGGTPEELAVFMRQEATLWAKVVTDAKVRLD</sequence>
<evidence type="ECO:0008006" key="4">
    <source>
        <dbReference type="Google" id="ProtNLM"/>
    </source>
</evidence>
<dbReference type="Gene3D" id="3.40.190.10">
    <property type="entry name" value="Periplasmic binding protein-like II"/>
    <property type="match status" value="1"/>
</dbReference>
<organism evidence="2 3">
    <name type="scientific">Pseudoroseomonas cervicalis ATCC 49957</name>
    <dbReference type="NCBI Taxonomy" id="525371"/>
    <lineage>
        <taxon>Bacteria</taxon>
        <taxon>Pseudomonadati</taxon>
        <taxon>Pseudomonadota</taxon>
        <taxon>Alphaproteobacteria</taxon>
        <taxon>Acetobacterales</taxon>
        <taxon>Roseomonadaceae</taxon>
        <taxon>Roseomonas</taxon>
    </lineage>
</organism>
<dbReference type="InterPro" id="IPR042100">
    <property type="entry name" value="Bug_dom1"/>
</dbReference>
<name>D5RNA8_9PROT</name>
<keyword evidence="3" id="KW-1185">Reference proteome</keyword>
<dbReference type="PIRSF" id="PIRSF017082">
    <property type="entry name" value="YflP"/>
    <property type="match status" value="1"/>
</dbReference>
<evidence type="ECO:0000313" key="3">
    <source>
        <dbReference type="Proteomes" id="UP000005324"/>
    </source>
</evidence>
<protein>
    <recommendedName>
        <fullName evidence="4">Tripartite tricarboxylate transporter substrate binding protein</fullName>
    </recommendedName>
</protein>
<evidence type="ECO:0000256" key="1">
    <source>
        <dbReference type="ARBA" id="ARBA00006987"/>
    </source>
</evidence>
<feature type="non-terminal residue" evidence="2">
    <location>
        <position position="1"/>
    </location>
</feature>
<dbReference type="Gene3D" id="3.40.190.150">
    <property type="entry name" value="Bordetella uptake gene, domain 1"/>
    <property type="match status" value="1"/>
</dbReference>
<dbReference type="RefSeq" id="WP_007006311.1">
    <property type="nucleotide sequence ID" value="NZ_GG771010.1"/>
</dbReference>
<dbReference type="Proteomes" id="UP000005324">
    <property type="component" value="Unassembled WGS sequence"/>
</dbReference>
<dbReference type="PANTHER" id="PTHR42928:SF5">
    <property type="entry name" value="BLR1237 PROTEIN"/>
    <property type="match status" value="1"/>
</dbReference>
<reference evidence="2 3" key="1">
    <citation type="submission" date="2010-04" db="EMBL/GenBank/DDBJ databases">
        <authorList>
            <person name="Qin X."/>
            <person name="Bachman B."/>
            <person name="Battles P."/>
            <person name="Bell A."/>
            <person name="Bess C."/>
            <person name="Bickham C."/>
            <person name="Chaboub L."/>
            <person name="Chen D."/>
            <person name="Coyle M."/>
            <person name="Deiros D.R."/>
            <person name="Dinh H."/>
            <person name="Forbes L."/>
            <person name="Fowler G."/>
            <person name="Francisco L."/>
            <person name="Fu Q."/>
            <person name="Gubbala S."/>
            <person name="Hale W."/>
            <person name="Han Y."/>
            <person name="Hemphill L."/>
            <person name="Highlander S.K."/>
            <person name="Hirani K."/>
            <person name="Hogues M."/>
            <person name="Jackson L."/>
            <person name="Jakkamsetti A."/>
            <person name="Javaid M."/>
            <person name="Jiang H."/>
            <person name="Korchina V."/>
            <person name="Kovar C."/>
            <person name="Lara F."/>
            <person name="Lee S."/>
            <person name="Mata R."/>
            <person name="Mathew T."/>
            <person name="Moen C."/>
            <person name="Morales K."/>
            <person name="Munidasa M."/>
            <person name="Nazareth L."/>
            <person name="Ngo R."/>
            <person name="Nguyen L."/>
            <person name="Okwuonu G."/>
            <person name="Ongeri F."/>
            <person name="Patil S."/>
            <person name="Petrosino J."/>
            <person name="Pham C."/>
            <person name="Pham P."/>
            <person name="Pu L.-L."/>
            <person name="Puazo M."/>
            <person name="Raj R."/>
            <person name="Reid J."/>
            <person name="Rouhana J."/>
            <person name="Saada N."/>
            <person name="Shang Y."/>
            <person name="Simmons D."/>
            <person name="Thornton R."/>
            <person name="Warren J."/>
            <person name="Weissenberger G."/>
            <person name="Zhang J."/>
            <person name="Zhang L."/>
            <person name="Zhou C."/>
            <person name="Zhu D."/>
            <person name="Muzny D."/>
            <person name="Worley K."/>
            <person name="Gibbs R."/>
        </authorList>
    </citation>
    <scope>NUCLEOTIDE SEQUENCE [LARGE SCALE GENOMIC DNA]</scope>
    <source>
        <strain evidence="2 3">ATCC 49957</strain>
    </source>
</reference>
<dbReference type="AlphaFoldDB" id="D5RNA8"/>
<gene>
    <name evidence="2" type="ORF">HMPREF0731_2569</name>
</gene>
<dbReference type="PANTHER" id="PTHR42928">
    <property type="entry name" value="TRICARBOXYLATE-BINDING PROTEIN"/>
    <property type="match status" value="1"/>
</dbReference>
<dbReference type="HOGENOM" id="CLU_941717_0_0_5"/>
<dbReference type="EMBL" id="ADVL01000446">
    <property type="protein sequence ID" value="EFH11213.1"/>
    <property type="molecule type" value="Genomic_DNA"/>
</dbReference>
<dbReference type="InterPro" id="IPR005064">
    <property type="entry name" value="BUG"/>
</dbReference>